<keyword evidence="7" id="KW-1185">Reference proteome</keyword>
<dbReference type="Proteomes" id="UP000536604">
    <property type="component" value="Unassembled WGS sequence"/>
</dbReference>
<evidence type="ECO:0000256" key="2">
    <source>
        <dbReference type="ARBA" id="ARBA00022777"/>
    </source>
</evidence>
<feature type="domain" description="Histidine kinase/HSP90-like ATPase" evidence="5">
    <location>
        <begin position="316"/>
        <end position="408"/>
    </location>
</feature>
<keyword evidence="4" id="KW-0812">Transmembrane</keyword>
<dbReference type="PANTHER" id="PTHR24421">
    <property type="entry name" value="NITRATE/NITRITE SENSOR PROTEIN NARX-RELATED"/>
    <property type="match status" value="1"/>
</dbReference>
<keyword evidence="4" id="KW-0472">Membrane</keyword>
<dbReference type="GO" id="GO:0000155">
    <property type="term" value="F:phosphorelay sensor kinase activity"/>
    <property type="evidence" value="ECO:0007669"/>
    <property type="project" value="InterPro"/>
</dbReference>
<sequence length="413" mass="43513">MSSTEPAEARPLLPGPGGTERHAWDLGTAWYIFFAVVLTVFGAVCVVAGEGWRGWSAAGLLAAVGLLHLTVGRWIQDTDRYATPVSGVFALAVAALLVVGVHLVPFTAFALLAVAPMCFMTAGALYGTLSVGLVLLAPLVSDWAAGRTDTADALVAAGVHLVVLGFAYWFGSWFQRVVAQSYERSELLRQLRESRAEAVRLSEESGALAERERLARELHDTLAQGLTSIIALTQAVESEMGPDPGLARRHLALMRATASENLAEARAMVAARRPVPLEENTLDAALVRIATALGAELGITVDTAVTGVGPRELPSPSQVCLLRTAQEALANVRKHAGARRVEVSLSYTDVGVRLTVADDGRGFDPGASTGGNGLANMRHRAEEAGGVLDIDTAPGEGTAVRLSLLHDDEEEGT</sequence>
<feature type="transmembrane region" description="Helical" evidence="4">
    <location>
        <begin position="124"/>
        <end position="141"/>
    </location>
</feature>
<comment type="caution">
    <text evidence="6">The sequence shown here is derived from an EMBL/GenBank/DDBJ whole genome shotgun (WGS) entry which is preliminary data.</text>
</comment>
<dbReference type="InterPro" id="IPR050482">
    <property type="entry name" value="Sensor_HK_TwoCompSys"/>
</dbReference>
<feature type="transmembrane region" description="Helical" evidence="4">
    <location>
        <begin position="87"/>
        <end position="112"/>
    </location>
</feature>
<dbReference type="SUPFAM" id="SSF55874">
    <property type="entry name" value="ATPase domain of HSP90 chaperone/DNA topoisomerase II/histidine kinase"/>
    <property type="match status" value="1"/>
</dbReference>
<keyword evidence="4" id="KW-1133">Transmembrane helix</keyword>
<keyword evidence="3" id="KW-0902">Two-component regulatory system</keyword>
<dbReference type="Pfam" id="PF02518">
    <property type="entry name" value="HATPase_c"/>
    <property type="match status" value="1"/>
</dbReference>
<protein>
    <submittedName>
        <fullName evidence="6">Signal transduction histidine kinase</fullName>
    </submittedName>
</protein>
<dbReference type="EMBL" id="JACHJO010000006">
    <property type="protein sequence ID" value="MBB6120472.1"/>
    <property type="molecule type" value="Genomic_DNA"/>
</dbReference>
<reference evidence="6 7" key="1">
    <citation type="submission" date="2020-08" db="EMBL/GenBank/DDBJ databases">
        <title>Genomic Encyclopedia of Type Strains, Phase III (KMG-III): the genomes of soil and plant-associated and newly described type strains.</title>
        <authorList>
            <person name="Whitman W."/>
        </authorList>
    </citation>
    <scope>NUCLEOTIDE SEQUENCE [LARGE SCALE GENOMIC DNA]</scope>
    <source>
        <strain evidence="6 7">CECT 8712</strain>
    </source>
</reference>
<dbReference type="InterPro" id="IPR011712">
    <property type="entry name" value="Sig_transdc_His_kin_sub3_dim/P"/>
</dbReference>
<evidence type="ECO:0000256" key="1">
    <source>
        <dbReference type="ARBA" id="ARBA00022679"/>
    </source>
</evidence>
<dbReference type="InterPro" id="IPR003594">
    <property type="entry name" value="HATPase_dom"/>
</dbReference>
<feature type="transmembrane region" description="Helical" evidence="4">
    <location>
        <begin position="55"/>
        <end position="75"/>
    </location>
</feature>
<dbReference type="GO" id="GO:0046983">
    <property type="term" value="F:protein dimerization activity"/>
    <property type="evidence" value="ECO:0007669"/>
    <property type="project" value="InterPro"/>
</dbReference>
<organism evidence="6 7">
    <name type="scientific">Nocardiopsis algeriensis</name>
    <dbReference type="NCBI Taxonomy" id="1478215"/>
    <lineage>
        <taxon>Bacteria</taxon>
        <taxon>Bacillati</taxon>
        <taxon>Actinomycetota</taxon>
        <taxon>Actinomycetes</taxon>
        <taxon>Streptosporangiales</taxon>
        <taxon>Nocardiopsidaceae</taxon>
        <taxon>Nocardiopsis</taxon>
    </lineage>
</organism>
<dbReference type="GO" id="GO:0016020">
    <property type="term" value="C:membrane"/>
    <property type="evidence" value="ECO:0007669"/>
    <property type="project" value="InterPro"/>
</dbReference>
<dbReference type="PANTHER" id="PTHR24421:SF62">
    <property type="entry name" value="SENSORY TRANSDUCTION HISTIDINE KINASE"/>
    <property type="match status" value="1"/>
</dbReference>
<dbReference type="SMART" id="SM00387">
    <property type="entry name" value="HATPase_c"/>
    <property type="match status" value="1"/>
</dbReference>
<dbReference type="Pfam" id="PF07730">
    <property type="entry name" value="HisKA_3"/>
    <property type="match status" value="1"/>
</dbReference>
<accession>A0A841IQS4</accession>
<proteinExistence type="predicted"/>
<evidence type="ECO:0000313" key="7">
    <source>
        <dbReference type="Proteomes" id="UP000536604"/>
    </source>
</evidence>
<dbReference type="Gene3D" id="3.30.565.10">
    <property type="entry name" value="Histidine kinase-like ATPase, C-terminal domain"/>
    <property type="match status" value="1"/>
</dbReference>
<dbReference type="PIRSF" id="PIRSF037434">
    <property type="entry name" value="STHK_ChrS"/>
    <property type="match status" value="1"/>
</dbReference>
<gene>
    <name evidence="6" type="ORF">FHS13_002424</name>
</gene>
<evidence type="ECO:0000313" key="6">
    <source>
        <dbReference type="EMBL" id="MBB6120472.1"/>
    </source>
</evidence>
<dbReference type="Gene3D" id="1.20.5.1930">
    <property type="match status" value="1"/>
</dbReference>
<feature type="transmembrane region" description="Helical" evidence="4">
    <location>
        <begin position="29"/>
        <end position="48"/>
    </location>
</feature>
<name>A0A841IQS4_9ACTN</name>
<dbReference type="RefSeq" id="WP_184291538.1">
    <property type="nucleotide sequence ID" value="NZ_JACHJO010000006.1"/>
</dbReference>
<feature type="transmembrane region" description="Helical" evidence="4">
    <location>
        <begin position="153"/>
        <end position="174"/>
    </location>
</feature>
<evidence type="ECO:0000256" key="4">
    <source>
        <dbReference type="SAM" id="Phobius"/>
    </source>
</evidence>
<dbReference type="CDD" id="cd16917">
    <property type="entry name" value="HATPase_UhpB-NarQ-NarX-like"/>
    <property type="match status" value="1"/>
</dbReference>
<dbReference type="AlphaFoldDB" id="A0A841IQS4"/>
<dbReference type="InterPro" id="IPR036890">
    <property type="entry name" value="HATPase_C_sf"/>
</dbReference>
<evidence type="ECO:0000259" key="5">
    <source>
        <dbReference type="SMART" id="SM00387"/>
    </source>
</evidence>
<dbReference type="InterPro" id="IPR017205">
    <property type="entry name" value="Sig_transdc_His_kinase_ChrS"/>
</dbReference>
<keyword evidence="2 6" id="KW-0418">Kinase</keyword>
<keyword evidence="1" id="KW-0808">Transferase</keyword>
<evidence type="ECO:0000256" key="3">
    <source>
        <dbReference type="ARBA" id="ARBA00023012"/>
    </source>
</evidence>